<dbReference type="Proteomes" id="UP001229486">
    <property type="component" value="Unassembled WGS sequence"/>
</dbReference>
<dbReference type="Pfam" id="PF13416">
    <property type="entry name" value="SBP_bac_8"/>
    <property type="match status" value="1"/>
</dbReference>
<sequence>MRKTIAHRTLTAALMLTLFVGVTTTFSVCAQENTLVIAGYGGTWEAAMRKGVFPAFEAKYDVKVQLTAGSSTDSIARVQAQRDAQPYDIMFADDGPMNQAVQMGLCAKLEGLDKKSLYPSAVFPNDMAVAYNQSAVGLMYNAKYFQDRGWPAPTSWKDLSDPKYKGKLIVPPLSNTYGLMTLLMFARMNGGSERNIDPGFKTLERDVAPDVIDFVPMPSQMNDMFRSGQVVIAPNGSGFFKAFADTGFPVKFVYPKEGVPLVRGTMCLVAKPNRKPWASQFINYVLSPQIQTFLAKEVASGPVNIKVDPNIPQLGVAPVGKRAQRAVIFDWAAINAARPQWNQRWNREVER</sequence>
<dbReference type="PANTHER" id="PTHR30006">
    <property type="entry name" value="THIAMINE-BINDING PERIPLASMIC PROTEIN-RELATED"/>
    <property type="match status" value="1"/>
</dbReference>
<dbReference type="SUPFAM" id="SSF53850">
    <property type="entry name" value="Periplasmic binding protein-like II"/>
    <property type="match status" value="1"/>
</dbReference>
<evidence type="ECO:0000256" key="2">
    <source>
        <dbReference type="SAM" id="SignalP"/>
    </source>
</evidence>
<evidence type="ECO:0000313" key="3">
    <source>
        <dbReference type="EMBL" id="MDP9651018.1"/>
    </source>
</evidence>
<name>A0AB73IM04_9BURK</name>
<dbReference type="InterPro" id="IPR006059">
    <property type="entry name" value="SBP"/>
</dbReference>
<keyword evidence="1 2" id="KW-0732">Signal</keyword>
<dbReference type="PANTHER" id="PTHR30006:SF2">
    <property type="entry name" value="ABC TRANSPORTER SUBSTRATE-BINDING PROTEIN"/>
    <property type="match status" value="1"/>
</dbReference>
<organism evidence="3 4">
    <name type="scientific">Paraburkholderia caledonica</name>
    <dbReference type="NCBI Taxonomy" id="134536"/>
    <lineage>
        <taxon>Bacteria</taxon>
        <taxon>Pseudomonadati</taxon>
        <taxon>Pseudomonadota</taxon>
        <taxon>Betaproteobacteria</taxon>
        <taxon>Burkholderiales</taxon>
        <taxon>Burkholderiaceae</taxon>
        <taxon>Paraburkholderia</taxon>
    </lineage>
</organism>
<dbReference type="Gene3D" id="3.40.190.10">
    <property type="entry name" value="Periplasmic binding protein-like II"/>
    <property type="match status" value="2"/>
</dbReference>
<dbReference type="CDD" id="cd13589">
    <property type="entry name" value="PBP2_polyamine_RpCGA009"/>
    <property type="match status" value="1"/>
</dbReference>
<dbReference type="GO" id="GO:0030976">
    <property type="term" value="F:thiamine pyrophosphate binding"/>
    <property type="evidence" value="ECO:0007669"/>
    <property type="project" value="TreeGrafter"/>
</dbReference>
<proteinExistence type="predicted"/>
<feature type="chain" id="PRO_5044498101" evidence="2">
    <location>
        <begin position="31"/>
        <end position="351"/>
    </location>
</feature>
<accession>A0AB73IM04</accession>
<dbReference type="GO" id="GO:0030288">
    <property type="term" value="C:outer membrane-bounded periplasmic space"/>
    <property type="evidence" value="ECO:0007669"/>
    <property type="project" value="TreeGrafter"/>
</dbReference>
<feature type="signal peptide" evidence="2">
    <location>
        <begin position="1"/>
        <end position="30"/>
    </location>
</feature>
<dbReference type="EMBL" id="JAURTK010000014">
    <property type="protein sequence ID" value="MDP9651018.1"/>
    <property type="molecule type" value="Genomic_DNA"/>
</dbReference>
<comment type="caution">
    <text evidence="3">The sequence shown here is derived from an EMBL/GenBank/DDBJ whole genome shotgun (WGS) entry which is preliminary data.</text>
</comment>
<dbReference type="GO" id="GO:0030975">
    <property type="term" value="F:thiamine binding"/>
    <property type="evidence" value="ECO:0007669"/>
    <property type="project" value="TreeGrafter"/>
</dbReference>
<gene>
    <name evidence="3" type="ORF">J2793_006493</name>
</gene>
<dbReference type="RefSeq" id="WP_392395732.1">
    <property type="nucleotide sequence ID" value="NZ_JAURTK010000014.1"/>
</dbReference>
<protein>
    <submittedName>
        <fullName evidence="3">Spermidine/putrescine transport system substrate-binding protein</fullName>
    </submittedName>
</protein>
<dbReference type="GO" id="GO:0015888">
    <property type="term" value="P:thiamine transport"/>
    <property type="evidence" value="ECO:0007669"/>
    <property type="project" value="TreeGrafter"/>
</dbReference>
<dbReference type="AlphaFoldDB" id="A0AB73IM04"/>
<evidence type="ECO:0000256" key="1">
    <source>
        <dbReference type="ARBA" id="ARBA00022729"/>
    </source>
</evidence>
<reference evidence="3" key="1">
    <citation type="submission" date="2023-07" db="EMBL/GenBank/DDBJ databases">
        <title>Sorghum-associated microbial communities from plants grown in Nebraska, USA.</title>
        <authorList>
            <person name="Schachtman D."/>
        </authorList>
    </citation>
    <scope>NUCLEOTIDE SEQUENCE</scope>
    <source>
        <strain evidence="3">DS1061</strain>
    </source>
</reference>
<evidence type="ECO:0000313" key="4">
    <source>
        <dbReference type="Proteomes" id="UP001229486"/>
    </source>
</evidence>